<dbReference type="RefSeq" id="WP_307326313.1">
    <property type="nucleotide sequence ID" value="NZ_JAUSUG010000010.1"/>
</dbReference>
<evidence type="ECO:0000313" key="2">
    <source>
        <dbReference type="Proteomes" id="UP001230005"/>
    </source>
</evidence>
<keyword evidence="2" id="KW-1185">Reference proteome</keyword>
<dbReference type="EMBL" id="JAUSUG010000010">
    <property type="protein sequence ID" value="MDQ0255386.1"/>
    <property type="molecule type" value="Genomic_DNA"/>
</dbReference>
<gene>
    <name evidence="1" type="ORF">J2S74_002768</name>
</gene>
<protein>
    <submittedName>
        <fullName evidence="1">Uncharacterized protein</fullName>
    </submittedName>
</protein>
<organism evidence="1 2">
    <name type="scientific">Evansella vedderi</name>
    <dbReference type="NCBI Taxonomy" id="38282"/>
    <lineage>
        <taxon>Bacteria</taxon>
        <taxon>Bacillati</taxon>
        <taxon>Bacillota</taxon>
        <taxon>Bacilli</taxon>
        <taxon>Bacillales</taxon>
        <taxon>Bacillaceae</taxon>
        <taxon>Evansella</taxon>
    </lineage>
</organism>
<reference evidence="1 2" key="1">
    <citation type="submission" date="2023-07" db="EMBL/GenBank/DDBJ databases">
        <title>Genomic Encyclopedia of Type Strains, Phase IV (KMG-IV): sequencing the most valuable type-strain genomes for metagenomic binning, comparative biology and taxonomic classification.</title>
        <authorList>
            <person name="Goeker M."/>
        </authorList>
    </citation>
    <scope>NUCLEOTIDE SEQUENCE [LARGE SCALE GENOMIC DNA]</scope>
    <source>
        <strain evidence="1 2">DSM 9768</strain>
    </source>
</reference>
<comment type="caution">
    <text evidence="1">The sequence shown here is derived from an EMBL/GenBank/DDBJ whole genome shotgun (WGS) entry which is preliminary data.</text>
</comment>
<evidence type="ECO:0000313" key="1">
    <source>
        <dbReference type="EMBL" id="MDQ0255386.1"/>
    </source>
</evidence>
<proteinExistence type="predicted"/>
<dbReference type="Proteomes" id="UP001230005">
    <property type="component" value="Unassembled WGS sequence"/>
</dbReference>
<name>A0ABT9ZXC0_9BACI</name>
<dbReference type="InterPro" id="IPR020908">
    <property type="entry name" value="UPF0738"/>
</dbReference>
<accession>A0ABT9ZXC0</accession>
<dbReference type="Pfam" id="PF19785">
    <property type="entry name" value="UPF0738"/>
    <property type="match status" value="1"/>
</dbReference>
<sequence length="129" mass="14735">MNKWIAEKLEEKAGSGEILISASEPIDYLKKLHAAGQILVDSNDLAFVYILEDPDNFVHIRLPINLWGSLEELRNRETPIFAVFSTPENQMKLELSHFFTELNSLIENIRGNANYGEEMVNAVEKNFPE</sequence>